<name>A0A7W4K7X6_9PROT</name>
<dbReference type="InterPro" id="IPR022479">
    <property type="entry name" value="PqqD_bac"/>
</dbReference>
<evidence type="ECO:0000313" key="4">
    <source>
        <dbReference type="EMBL" id="MBB2201915.1"/>
    </source>
</evidence>
<dbReference type="EMBL" id="JABEQM010000007">
    <property type="protein sequence ID" value="MBB2201915.1"/>
    <property type="molecule type" value="Genomic_DNA"/>
</dbReference>
<dbReference type="InterPro" id="IPR008792">
    <property type="entry name" value="PQQD"/>
</dbReference>
<sequence>MTDVPTAAAAPTGPGLAEAAVVRFMRGVRLQHDRVRDQWVIQAPERAFVPDPIATAILRLVDGQRPVGAIIDLLAGQFDAPRAVIAHDVLAMIADLTARQVLIR</sequence>
<dbReference type="Pfam" id="PF05402">
    <property type="entry name" value="PqqD"/>
    <property type="match status" value="1"/>
</dbReference>
<dbReference type="GO" id="GO:0048038">
    <property type="term" value="F:quinone binding"/>
    <property type="evidence" value="ECO:0007669"/>
    <property type="project" value="InterPro"/>
</dbReference>
<organism evidence="4 5">
    <name type="scientific">Gluconacetobacter tumulisoli</name>
    <dbReference type="NCBI Taxonomy" id="1286189"/>
    <lineage>
        <taxon>Bacteria</taxon>
        <taxon>Pseudomonadati</taxon>
        <taxon>Pseudomonadota</taxon>
        <taxon>Alphaproteobacteria</taxon>
        <taxon>Acetobacterales</taxon>
        <taxon>Acetobacteraceae</taxon>
        <taxon>Gluconacetobacter</taxon>
    </lineage>
</organism>
<comment type="caution">
    <text evidence="4">The sequence shown here is derived from an EMBL/GenBank/DDBJ whole genome shotgun (WGS) entry which is preliminary data.</text>
</comment>
<dbReference type="Gene3D" id="1.10.10.1150">
    <property type="entry name" value="Coenzyme PQQ synthesis protein D (PqqD)"/>
    <property type="match status" value="1"/>
</dbReference>
<dbReference type="Proteomes" id="UP000578030">
    <property type="component" value="Unassembled WGS sequence"/>
</dbReference>
<dbReference type="RefSeq" id="WP_182958439.1">
    <property type="nucleotide sequence ID" value="NZ_JABEQM010000007.1"/>
</dbReference>
<evidence type="ECO:0000313" key="5">
    <source>
        <dbReference type="Proteomes" id="UP000578030"/>
    </source>
</evidence>
<comment type="subunit">
    <text evidence="2">Monomer. Interacts with PqqE.</text>
</comment>
<proteinExistence type="predicted"/>
<keyword evidence="5" id="KW-1185">Reference proteome</keyword>
<comment type="pathway">
    <text evidence="1">Cofactor biosynthesis; pyrroloquinoline quinone biosynthesis.</text>
</comment>
<dbReference type="NCBIfam" id="TIGR03859">
    <property type="entry name" value="PQQ_PqqD"/>
    <property type="match status" value="1"/>
</dbReference>
<evidence type="ECO:0000256" key="3">
    <source>
        <dbReference type="ARBA" id="ARBA00022905"/>
    </source>
</evidence>
<keyword evidence="3" id="KW-0884">PQQ biosynthesis</keyword>
<dbReference type="AlphaFoldDB" id="A0A7W4K7X6"/>
<dbReference type="UniPathway" id="UPA00539"/>
<reference evidence="4 5" key="1">
    <citation type="submission" date="2020-04" db="EMBL/GenBank/DDBJ databases">
        <title>Description of novel Gluconacetobacter.</title>
        <authorList>
            <person name="Sombolestani A."/>
        </authorList>
    </citation>
    <scope>NUCLEOTIDE SEQUENCE [LARGE SCALE GENOMIC DNA]</scope>
    <source>
        <strain evidence="4 5">LMG 27802</strain>
    </source>
</reference>
<protein>
    <submittedName>
        <fullName evidence="4">Pyrroloquinoline quinone biosynthesis peptide chaperone PqqD</fullName>
    </submittedName>
</protein>
<dbReference type="InterPro" id="IPR041881">
    <property type="entry name" value="PqqD_sf"/>
</dbReference>
<accession>A0A7W4K7X6</accession>
<evidence type="ECO:0000256" key="1">
    <source>
        <dbReference type="ARBA" id="ARBA00004886"/>
    </source>
</evidence>
<evidence type="ECO:0000256" key="2">
    <source>
        <dbReference type="ARBA" id="ARBA00011741"/>
    </source>
</evidence>
<gene>
    <name evidence="4" type="primary">pqqD</name>
    <name evidence="4" type="ORF">HLH28_10055</name>
</gene>
<dbReference type="GO" id="GO:0018189">
    <property type="term" value="P:pyrroloquinoline quinone biosynthetic process"/>
    <property type="evidence" value="ECO:0007669"/>
    <property type="project" value="UniProtKB-UniPathway"/>
</dbReference>